<proteinExistence type="predicted"/>
<dbReference type="InParanoid" id="A0A1Q6DTW5"/>
<reference evidence="1" key="1">
    <citation type="submission" date="2016-12" db="EMBL/GenBank/DDBJ databases">
        <title>Discovery of methanogenic haloarchaea.</title>
        <authorList>
            <person name="Sorokin D.Y."/>
            <person name="Makarova K.S."/>
            <person name="Abbas B."/>
            <person name="Ferrer M."/>
            <person name="Golyshin P.N."/>
        </authorList>
    </citation>
    <scope>NUCLEOTIDE SEQUENCE [LARGE SCALE GENOMIC DNA]</scope>
    <source>
        <strain evidence="1">HMET1</strain>
    </source>
</reference>
<dbReference type="PANTHER" id="PTHR42869">
    <property type="entry name" value="SLL0572 PROTEIN"/>
    <property type="match status" value="1"/>
</dbReference>
<sequence length="445" mass="49853">MDERVIIMGAAGRDFHDFNVFFRDNSDYMVVAFTHSGDQNLGEVGGAEGREYPLELAGELYSSGIPIYDESGLSDLINELNVDKVFFSYSDVSHNKVMNIASKVLAAGASFSLLGPEDVMLDSNIPVLAIDAVRTGCGKSQLSIQFTRLLKEMDMDPVVVREPMPYGDLKKQRIQRFEKEEDLVGLTVEEREEYEQHLNEGNIVYSGEDYELILRKVEKEADLIIWEGGNNEIPFFRPDVHVVLADALRPGHEVSYHPGEVNFRLADYIVINKENSANKTDINTIKENKMKINPSAKLIHANSNVKVDNPSKIEDKRVLVVEDGPTLTHGERDQGIGEIAAEKYGAKKILDPRKNAVGSIKETLDKYEHIKNALPAIGYSKEQIRDLEKTINNSNCDLIISGTPINLKNIIKTNKKIINAKYTIKGINKPLNTIIKENIDKLIPK</sequence>
<dbReference type="EMBL" id="MSDW01000001">
    <property type="protein sequence ID" value="OKY77787.1"/>
    <property type="molecule type" value="Genomic_DNA"/>
</dbReference>
<organism evidence="1 2">
    <name type="scientific">Methanohalarchaeum thermophilum</name>
    <dbReference type="NCBI Taxonomy" id="1903181"/>
    <lineage>
        <taxon>Archaea</taxon>
        <taxon>Methanobacteriati</taxon>
        <taxon>Methanobacteriota</taxon>
        <taxon>Methanonatronarchaeia</taxon>
        <taxon>Methanonatronarchaeales</taxon>
        <taxon>Methanonatronarchaeaceae</taxon>
        <taxon>Candidatus Methanohalarchaeum</taxon>
    </lineage>
</organism>
<gene>
    <name evidence="1" type="ORF">BTN85_0258</name>
</gene>
<comment type="caution">
    <text evidence="1">The sequence shown here is derived from an EMBL/GenBank/DDBJ whole genome shotgun (WGS) entry which is preliminary data.</text>
</comment>
<evidence type="ECO:0000313" key="2">
    <source>
        <dbReference type="Proteomes" id="UP000185744"/>
    </source>
</evidence>
<dbReference type="PANTHER" id="PTHR42869:SF1">
    <property type="entry name" value="SLL0572 PROTEIN"/>
    <property type="match status" value="1"/>
</dbReference>
<name>A0A1Q6DTW5_METT1</name>
<keyword evidence="2" id="KW-1185">Reference proteome</keyword>
<evidence type="ECO:0000313" key="1">
    <source>
        <dbReference type="EMBL" id="OKY77787.1"/>
    </source>
</evidence>
<protein>
    <submittedName>
        <fullName evidence="1">Cyclic 2, 3-diphosphoglycerate synthetase</fullName>
    </submittedName>
</protein>
<accession>A0A1Q6DTW5</accession>
<dbReference type="AlphaFoldDB" id="A0A1Q6DTW5"/>
<dbReference type="Gene3D" id="3.40.50.720">
    <property type="entry name" value="NAD(P)-binding Rossmann-like Domain"/>
    <property type="match status" value="1"/>
</dbReference>
<dbReference type="Proteomes" id="UP000185744">
    <property type="component" value="Unassembled WGS sequence"/>
</dbReference>
<dbReference type="InterPro" id="IPR053199">
    <property type="entry name" value="cDPG_synthetase-like"/>
</dbReference>